<dbReference type="SUPFAM" id="SSF56601">
    <property type="entry name" value="beta-lactamase/transpeptidase-like"/>
    <property type="match status" value="1"/>
</dbReference>
<dbReference type="Gene3D" id="3.40.710.10">
    <property type="entry name" value="DD-peptidase/beta-lactamase superfamily"/>
    <property type="match status" value="1"/>
</dbReference>
<feature type="compositionally biased region" description="Polar residues" evidence="3">
    <location>
        <begin position="725"/>
        <end position="737"/>
    </location>
</feature>
<feature type="region of interest" description="Disordered" evidence="3">
    <location>
        <begin position="682"/>
        <end position="739"/>
    </location>
</feature>
<feature type="compositionally biased region" description="Basic and acidic residues" evidence="3">
    <location>
        <begin position="161"/>
        <end position="201"/>
    </location>
</feature>
<feature type="compositionally biased region" description="Polar residues" evidence="3">
    <location>
        <begin position="82"/>
        <end position="93"/>
    </location>
</feature>
<dbReference type="Gene3D" id="1.20.920.10">
    <property type="entry name" value="Bromodomain-like"/>
    <property type="match status" value="1"/>
</dbReference>
<sequence length="1142" mass="127837">MEALRRIPYMSSDEKRSLLPMIRQHIAKDPAYKEEIERMAGRIRERGVQSHDYSVPPSRMIVEQIKVDHDLPDEIVIKTETPDTPSYTNSTVPSEDEHFMQASQSIPESETTTPLIVQTDEATSMELQTSGLLMVNETKPPEEIFREVSPRKSPVKSPSKNRAERPSIPETTEIKMETDDFDDLFRLPTPEEKIIQPKPEPEPEPEPEPMPVDNEPEPEPENEPECKSEPVQRPEATERESTATELPEESEKVPEVVEVIPKPEPPIEESTPEPPKMLSPPPVPQTTMPSPEVKTPPEPEKKNKRGRPRKSVREEDAKAAKEVGTVKSPAPPAAPASEFTSPSSDQDGRKRRRSERQRTASTASSTISQSPMTTRGLAKQQKVEIEIKSEPMEVDVKLEHPIDSKVEEIVEDAQPNDIQTTADIVPKQEEPCIEMEPIKKERRRERRRAVEGVGCQTVISVMSAPLPKGSKVQVEMQKSRSVGKCPHKSVQTEKIRLLVTDAVHLKKHDAEEECTLHTVYEEEGDGRSVSTRKTKVHSEPSTEGESDITVPFYESVAIKVEEPVEEEPGPSGNGVTNPTLLQKNMCISILNAVASQRCAAAFLNPVTERVAPGYKEVILCPMDINTLKRMVDNGRITKVSDLKKAIATMYANALMYNYLGHDVNTNAKAESTDAFNHIEETLKLTSDEPSQGRRRPTTRANNEARVAAPSSSTRSTPVSTATASLPSHSATPESSGKMSGKAINLEGICDPRFKAVERAFRRNFADDWETEGAAFAVYYKGELVVDLYGGYADSSCQRFWRYDTMSTLFSATKALCAMCFAKLIDEGEADYDDLVSKWWPEFGCNGKETITIGMILTHTAGLVHFEDELKLEHVSSPTKMAKLIETMRPVHTPGACSAYQAITFGWILDQIMMRVDARKRTIAQYFYDEFGSKYDLDLHIGLAKEDVYRVTRLKNFSIIDSIRETCFDLRLPVVGFYYFNPCGYFYKIRKDLRCAGKDFTMFNNPELAMLEMPAVNGVGTARSLARAMHVFCQPEFISQKLVDRITHPEVTQFDHTIGETLSKSCGFMNSKSPEGKWIFGHMGVGGQNVKVDVGNGISFAYLTNGMKAGVGEHVRTFRRLQNSVYRSLEEMRANGEKKIPIS</sequence>
<evidence type="ECO:0000256" key="3">
    <source>
        <dbReference type="SAM" id="MobiDB-lite"/>
    </source>
</evidence>
<keyword evidence="6" id="KW-1185">Reference proteome</keyword>
<feature type="domain" description="Bromo" evidence="4">
    <location>
        <begin position="594"/>
        <end position="664"/>
    </location>
</feature>
<evidence type="ECO:0000256" key="1">
    <source>
        <dbReference type="ARBA" id="ARBA00023117"/>
    </source>
</evidence>
<feature type="region of interest" description="Disordered" evidence="3">
    <location>
        <begin position="521"/>
        <end position="546"/>
    </location>
</feature>
<dbReference type="InterPro" id="IPR001487">
    <property type="entry name" value="Bromodomain"/>
</dbReference>
<organism evidence="5 6">
    <name type="scientific">Steinernema hermaphroditum</name>
    <dbReference type="NCBI Taxonomy" id="289476"/>
    <lineage>
        <taxon>Eukaryota</taxon>
        <taxon>Metazoa</taxon>
        <taxon>Ecdysozoa</taxon>
        <taxon>Nematoda</taxon>
        <taxon>Chromadorea</taxon>
        <taxon>Rhabditida</taxon>
        <taxon>Tylenchina</taxon>
        <taxon>Panagrolaimomorpha</taxon>
        <taxon>Strongyloidoidea</taxon>
        <taxon>Steinernematidae</taxon>
        <taxon>Steinernema</taxon>
    </lineage>
</organism>
<feature type="compositionally biased region" description="Low complexity" evidence="3">
    <location>
        <begin position="359"/>
        <end position="370"/>
    </location>
</feature>
<feature type="compositionally biased region" description="Basic and acidic residues" evidence="3">
    <location>
        <begin position="311"/>
        <end position="321"/>
    </location>
</feature>
<dbReference type="Pfam" id="PF00144">
    <property type="entry name" value="Beta-lactamase"/>
    <property type="match status" value="1"/>
</dbReference>
<feature type="region of interest" description="Disordered" evidence="3">
    <location>
        <begin position="134"/>
        <end position="382"/>
    </location>
</feature>
<dbReference type="SMART" id="SM00297">
    <property type="entry name" value="BROMO"/>
    <property type="match status" value="1"/>
</dbReference>
<dbReference type="InterPro" id="IPR036427">
    <property type="entry name" value="Bromodomain-like_sf"/>
</dbReference>
<dbReference type="Pfam" id="PF00439">
    <property type="entry name" value="Bromodomain"/>
    <property type="match status" value="1"/>
</dbReference>
<evidence type="ECO:0000313" key="6">
    <source>
        <dbReference type="Proteomes" id="UP001175271"/>
    </source>
</evidence>
<dbReference type="AlphaFoldDB" id="A0AA39GWM0"/>
<feature type="compositionally biased region" description="Basic and acidic residues" evidence="3">
    <location>
        <begin position="139"/>
        <end position="150"/>
    </location>
</feature>
<dbReference type="PANTHER" id="PTHR43319:SF3">
    <property type="entry name" value="BETA-LACTAMASE-RELATED DOMAIN-CONTAINING PROTEIN"/>
    <property type="match status" value="1"/>
</dbReference>
<dbReference type="Proteomes" id="UP001175271">
    <property type="component" value="Unassembled WGS sequence"/>
</dbReference>
<dbReference type="EMBL" id="JAUCMV010000005">
    <property type="protein sequence ID" value="KAK0394900.1"/>
    <property type="molecule type" value="Genomic_DNA"/>
</dbReference>
<protein>
    <recommendedName>
        <fullName evidence="4">Bromo domain-containing protein</fullName>
    </recommendedName>
</protein>
<dbReference type="PANTHER" id="PTHR43319">
    <property type="entry name" value="BETA-LACTAMASE-RELATED"/>
    <property type="match status" value="1"/>
</dbReference>
<gene>
    <name evidence="5" type="ORF">QR680_000999</name>
</gene>
<feature type="compositionally biased region" description="Polar residues" evidence="3">
    <location>
        <begin position="101"/>
        <end position="112"/>
    </location>
</feature>
<evidence type="ECO:0000313" key="5">
    <source>
        <dbReference type="EMBL" id="KAK0394900.1"/>
    </source>
</evidence>
<feature type="compositionally biased region" description="Pro residues" evidence="3">
    <location>
        <begin position="272"/>
        <end position="284"/>
    </location>
</feature>
<feature type="region of interest" description="Disordered" evidence="3">
    <location>
        <begin position="79"/>
        <end position="112"/>
    </location>
</feature>
<proteinExistence type="predicted"/>
<accession>A0AA39GWM0</accession>
<dbReference type="PRINTS" id="PR01217">
    <property type="entry name" value="PRICHEXTENSN"/>
</dbReference>
<name>A0AA39GWM0_9BILA</name>
<dbReference type="InterPro" id="IPR052907">
    <property type="entry name" value="Beta-lactamase/esterase"/>
</dbReference>
<evidence type="ECO:0000259" key="4">
    <source>
        <dbReference type="PROSITE" id="PS50014"/>
    </source>
</evidence>
<feature type="compositionally biased region" description="Acidic residues" evidence="3">
    <location>
        <begin position="214"/>
        <end position="223"/>
    </location>
</feature>
<feature type="compositionally biased region" description="Low complexity" evidence="3">
    <location>
        <begin position="335"/>
        <end position="344"/>
    </location>
</feature>
<feature type="compositionally biased region" description="Low complexity" evidence="3">
    <location>
        <begin position="704"/>
        <end position="724"/>
    </location>
</feature>
<reference evidence="5" key="1">
    <citation type="submission" date="2023-06" db="EMBL/GenBank/DDBJ databases">
        <title>Genomic analysis of the entomopathogenic nematode Steinernema hermaphroditum.</title>
        <authorList>
            <person name="Schwarz E.M."/>
            <person name="Heppert J.K."/>
            <person name="Baniya A."/>
            <person name="Schwartz H.T."/>
            <person name="Tan C.-H."/>
            <person name="Antoshechkin I."/>
            <person name="Sternberg P.W."/>
            <person name="Goodrich-Blair H."/>
            <person name="Dillman A.R."/>
        </authorList>
    </citation>
    <scope>NUCLEOTIDE SEQUENCE</scope>
    <source>
        <strain evidence="5">PS9179</strain>
        <tissue evidence="5">Whole animal</tissue>
    </source>
</reference>
<feature type="compositionally biased region" description="Basic and acidic residues" evidence="3">
    <location>
        <begin position="224"/>
        <end position="242"/>
    </location>
</feature>
<feature type="compositionally biased region" description="Low complexity" evidence="3">
    <location>
        <begin position="151"/>
        <end position="160"/>
    </location>
</feature>
<dbReference type="PROSITE" id="PS50014">
    <property type="entry name" value="BROMODOMAIN_2"/>
    <property type="match status" value="1"/>
</dbReference>
<keyword evidence="1 2" id="KW-0103">Bromodomain</keyword>
<dbReference type="InterPro" id="IPR012338">
    <property type="entry name" value="Beta-lactam/transpept-like"/>
</dbReference>
<comment type="caution">
    <text evidence="5">The sequence shown here is derived from an EMBL/GenBank/DDBJ whole genome shotgun (WGS) entry which is preliminary data.</text>
</comment>
<dbReference type="InterPro" id="IPR001466">
    <property type="entry name" value="Beta-lactam-related"/>
</dbReference>
<evidence type="ECO:0000256" key="2">
    <source>
        <dbReference type="PROSITE-ProRule" id="PRU00035"/>
    </source>
</evidence>
<dbReference type="SUPFAM" id="SSF47370">
    <property type="entry name" value="Bromodomain"/>
    <property type="match status" value="1"/>
</dbReference>